<keyword evidence="1" id="KW-0378">Hydrolase</keyword>
<dbReference type="EMBL" id="NFHF01000022">
    <property type="protein sequence ID" value="OUN17835.1"/>
    <property type="molecule type" value="Genomic_DNA"/>
</dbReference>
<dbReference type="GO" id="GO:0004519">
    <property type="term" value="F:endonuclease activity"/>
    <property type="evidence" value="ECO:0007669"/>
    <property type="project" value="UniProtKB-KW"/>
</dbReference>
<dbReference type="AlphaFoldDB" id="A0AB36MHC8"/>
<dbReference type="Proteomes" id="UP000196255">
    <property type="component" value="Unassembled WGS sequence"/>
</dbReference>
<evidence type="ECO:0000313" key="1">
    <source>
        <dbReference type="EMBL" id="OUN17835.1"/>
    </source>
</evidence>
<name>A0AB36MHC8_9LACO</name>
<organism evidence="1 2">
    <name type="scientific">Ligilactobacillus salivarius</name>
    <dbReference type="NCBI Taxonomy" id="1624"/>
    <lineage>
        <taxon>Bacteria</taxon>
        <taxon>Bacillati</taxon>
        <taxon>Bacillota</taxon>
        <taxon>Bacilli</taxon>
        <taxon>Lactobacillales</taxon>
        <taxon>Lactobacillaceae</taxon>
        <taxon>Ligilactobacillus</taxon>
    </lineage>
</organism>
<evidence type="ECO:0000313" key="2">
    <source>
        <dbReference type="Proteomes" id="UP000196255"/>
    </source>
</evidence>
<comment type="caution">
    <text evidence="1">The sequence shown here is derived from an EMBL/GenBank/DDBJ whole genome shotgun (WGS) entry which is preliminary data.</text>
</comment>
<keyword evidence="1" id="KW-0255">Endonuclease</keyword>
<keyword evidence="1" id="KW-0540">Nuclease</keyword>
<sequence>MDNKKNGIPKLRFPGFTGAWEQRKFDEIFKSISDKGYPELPVISASQELGMVFRDSSG</sequence>
<feature type="non-terminal residue" evidence="1">
    <location>
        <position position="58"/>
    </location>
</feature>
<accession>A0AB36MHC8</accession>
<reference evidence="2" key="1">
    <citation type="submission" date="2017-04" db="EMBL/GenBank/DDBJ databases">
        <title>Function of individual gut microbiota members based on whole genome sequencing of pure cultures obtained from chicken caecum.</title>
        <authorList>
            <person name="Medvecky M."/>
            <person name="Cejkova D."/>
            <person name="Polansky O."/>
            <person name="Karasova D."/>
            <person name="Kubasova T."/>
            <person name="Cizek A."/>
            <person name="Rychlik I."/>
        </authorList>
    </citation>
    <scope>NUCLEOTIDE SEQUENCE [LARGE SCALE GENOMIC DNA]</scope>
    <source>
        <strain evidence="2">An84</strain>
    </source>
</reference>
<protein>
    <submittedName>
        <fullName evidence="1">Restriction endonuclease</fullName>
    </submittedName>
</protein>
<gene>
    <name evidence="1" type="ORF">B5G36_08325</name>
</gene>
<proteinExistence type="predicted"/>